<reference evidence="1" key="1">
    <citation type="journal article" date="2023" name="GigaByte">
        <title>Genome assembly of the bearded iris, Iris pallida Lam.</title>
        <authorList>
            <person name="Bruccoleri R.E."/>
            <person name="Oakeley E.J."/>
            <person name="Faust A.M.E."/>
            <person name="Altorfer M."/>
            <person name="Dessus-Babus S."/>
            <person name="Burckhardt D."/>
            <person name="Oertli M."/>
            <person name="Naumann U."/>
            <person name="Petersen F."/>
            <person name="Wong J."/>
        </authorList>
    </citation>
    <scope>NUCLEOTIDE SEQUENCE</scope>
    <source>
        <strain evidence="1">GSM-AAB239-AS_SAM_17_03QT</strain>
    </source>
</reference>
<organism evidence="1 2">
    <name type="scientific">Iris pallida</name>
    <name type="common">Sweet iris</name>
    <dbReference type="NCBI Taxonomy" id="29817"/>
    <lineage>
        <taxon>Eukaryota</taxon>
        <taxon>Viridiplantae</taxon>
        <taxon>Streptophyta</taxon>
        <taxon>Embryophyta</taxon>
        <taxon>Tracheophyta</taxon>
        <taxon>Spermatophyta</taxon>
        <taxon>Magnoliopsida</taxon>
        <taxon>Liliopsida</taxon>
        <taxon>Asparagales</taxon>
        <taxon>Iridaceae</taxon>
        <taxon>Iridoideae</taxon>
        <taxon>Irideae</taxon>
        <taxon>Iris</taxon>
    </lineage>
</organism>
<dbReference type="EMBL" id="JANAVB010022596">
    <property type="protein sequence ID" value="KAJ6823924.1"/>
    <property type="molecule type" value="Genomic_DNA"/>
</dbReference>
<dbReference type="Proteomes" id="UP001140949">
    <property type="component" value="Unassembled WGS sequence"/>
</dbReference>
<comment type="caution">
    <text evidence="1">The sequence shown here is derived from an EMBL/GenBank/DDBJ whole genome shotgun (WGS) entry which is preliminary data.</text>
</comment>
<name>A0AAX6G593_IRIPA</name>
<proteinExistence type="predicted"/>
<protein>
    <submittedName>
        <fullName evidence="1">Uncharacterized protein</fullName>
    </submittedName>
</protein>
<dbReference type="AlphaFoldDB" id="A0AAX6G593"/>
<evidence type="ECO:0000313" key="1">
    <source>
        <dbReference type="EMBL" id="KAJ6823924.1"/>
    </source>
</evidence>
<keyword evidence="2" id="KW-1185">Reference proteome</keyword>
<accession>A0AAX6G593</accession>
<evidence type="ECO:0000313" key="2">
    <source>
        <dbReference type="Proteomes" id="UP001140949"/>
    </source>
</evidence>
<reference evidence="1" key="2">
    <citation type="submission" date="2023-04" db="EMBL/GenBank/DDBJ databases">
        <authorList>
            <person name="Bruccoleri R.E."/>
            <person name="Oakeley E.J."/>
            <person name="Faust A.-M."/>
            <person name="Dessus-Babus S."/>
            <person name="Altorfer M."/>
            <person name="Burckhardt D."/>
            <person name="Oertli M."/>
            <person name="Naumann U."/>
            <person name="Petersen F."/>
            <person name="Wong J."/>
        </authorList>
    </citation>
    <scope>NUCLEOTIDE SEQUENCE</scope>
    <source>
        <strain evidence="1">GSM-AAB239-AS_SAM_17_03QT</strain>
        <tissue evidence="1">Leaf</tissue>
    </source>
</reference>
<gene>
    <name evidence="1" type="ORF">M6B38_128195</name>
</gene>
<sequence>MIYFEGTQSQLGTLERFPGRPWRILFNFDLKTLFLDLIYL</sequence>